<protein>
    <recommendedName>
        <fullName evidence="2">GMP reductase</fullName>
        <ecNumber evidence="1">1.7.1.7</ecNumber>
    </recommendedName>
    <alternativeName>
        <fullName evidence="6">Guanosine 5'-monophosphate oxidoreductase</fullName>
    </alternativeName>
</protein>
<keyword evidence="3" id="KW-0521">NADP</keyword>
<dbReference type="InterPro" id="IPR005993">
    <property type="entry name" value="GMPR"/>
</dbReference>
<dbReference type="PANTHER" id="PTHR43170">
    <property type="entry name" value="GMP REDUCTASE"/>
    <property type="match status" value="1"/>
</dbReference>
<dbReference type="SMART" id="SM01240">
    <property type="entry name" value="IMPDH"/>
    <property type="match status" value="1"/>
</dbReference>
<feature type="region of interest" description="Disordered" evidence="8">
    <location>
        <begin position="281"/>
        <end position="300"/>
    </location>
</feature>
<evidence type="ECO:0000256" key="1">
    <source>
        <dbReference type="ARBA" id="ARBA00012678"/>
    </source>
</evidence>
<keyword evidence="4" id="KW-0630">Potassium</keyword>
<dbReference type="PANTHER" id="PTHR43170:SF5">
    <property type="entry name" value="GMP REDUCTASE"/>
    <property type="match status" value="1"/>
</dbReference>
<accession>A0A382DR50</accession>
<sequence length="347" mass="38265">MRVDTEIKLDYNDVLLQPKRSTISSRRSINLEREFTFRHWDESAQTWAGTPIMSSNMDGVGTFSMAMVLQEFNMLTTIRKHYTFDNWKEAVDKGLRLNNVVVSTGTNAIWEKEANDYATAKAVLTEWPDVKFICIDVANGYQQNFADFVKHVRQDFPDKILIAGNVITAEMTEQLCISGADIIKCGIGPGSVCTTRQQTGVGMPQISGVMECADAAHGLGGYIIADGGCTVPGDITKGFGAGADFVMLGGMLAFHDECDLLKQDGKYEFYGMSSDRAKEVHGSRKDGYTSTEGKRVTMDSRGPVRNTIKNILGGLRSACTMIGARRIKDIPKCATFVMVNNQQNKIF</sequence>
<gene>
    <name evidence="10" type="ORF">METZ01_LOCUS193298</name>
</gene>
<dbReference type="PIRSF" id="PIRSF000235">
    <property type="entry name" value="GMP_reductase"/>
    <property type="match status" value="1"/>
</dbReference>
<evidence type="ECO:0000256" key="3">
    <source>
        <dbReference type="ARBA" id="ARBA00022857"/>
    </source>
</evidence>
<organism evidence="10">
    <name type="scientific">marine metagenome</name>
    <dbReference type="NCBI Taxonomy" id="408172"/>
    <lineage>
        <taxon>unclassified sequences</taxon>
        <taxon>metagenomes</taxon>
        <taxon>ecological metagenomes</taxon>
    </lineage>
</organism>
<evidence type="ECO:0000256" key="4">
    <source>
        <dbReference type="ARBA" id="ARBA00022958"/>
    </source>
</evidence>
<name>A0A382DR50_9ZZZZ</name>
<dbReference type="InterPro" id="IPR001093">
    <property type="entry name" value="IMP_DH_GMPRt"/>
</dbReference>
<dbReference type="Gene3D" id="3.20.20.70">
    <property type="entry name" value="Aldolase class I"/>
    <property type="match status" value="1"/>
</dbReference>
<dbReference type="InterPro" id="IPR050139">
    <property type="entry name" value="GMP_reductase"/>
</dbReference>
<evidence type="ECO:0000259" key="9">
    <source>
        <dbReference type="Pfam" id="PF00478"/>
    </source>
</evidence>
<dbReference type="GO" id="GO:0003920">
    <property type="term" value="F:GMP reductase activity"/>
    <property type="evidence" value="ECO:0007669"/>
    <property type="project" value="UniProtKB-EC"/>
</dbReference>
<reference evidence="10" key="1">
    <citation type="submission" date="2018-05" db="EMBL/GenBank/DDBJ databases">
        <authorList>
            <person name="Lanie J.A."/>
            <person name="Ng W.-L."/>
            <person name="Kazmierczak K.M."/>
            <person name="Andrzejewski T.M."/>
            <person name="Davidsen T.M."/>
            <person name="Wayne K.J."/>
            <person name="Tettelin H."/>
            <person name="Glass J.I."/>
            <person name="Rusch D."/>
            <person name="Podicherti R."/>
            <person name="Tsui H.-C.T."/>
            <person name="Winkler M.E."/>
        </authorList>
    </citation>
    <scope>NUCLEOTIDE SEQUENCE</scope>
</reference>
<dbReference type="InterPro" id="IPR013785">
    <property type="entry name" value="Aldolase_TIM"/>
</dbReference>
<dbReference type="GO" id="GO:1902560">
    <property type="term" value="C:GMP reductase complex"/>
    <property type="evidence" value="ECO:0007669"/>
    <property type="project" value="InterPro"/>
</dbReference>
<evidence type="ECO:0000313" key="10">
    <source>
        <dbReference type="EMBL" id="SVB40444.1"/>
    </source>
</evidence>
<evidence type="ECO:0000256" key="7">
    <source>
        <dbReference type="ARBA" id="ARBA00048616"/>
    </source>
</evidence>
<dbReference type="EMBL" id="UINC01040493">
    <property type="protein sequence ID" value="SVB40444.1"/>
    <property type="molecule type" value="Genomic_DNA"/>
</dbReference>
<keyword evidence="5" id="KW-0560">Oxidoreductase</keyword>
<feature type="compositionally biased region" description="Basic and acidic residues" evidence="8">
    <location>
        <begin position="281"/>
        <end position="298"/>
    </location>
</feature>
<dbReference type="SUPFAM" id="SSF51412">
    <property type="entry name" value="Inosine monophosphate dehydrogenase (IMPDH)"/>
    <property type="match status" value="1"/>
</dbReference>
<evidence type="ECO:0000256" key="2">
    <source>
        <dbReference type="ARBA" id="ARBA00015800"/>
    </source>
</evidence>
<dbReference type="NCBIfam" id="NF003470">
    <property type="entry name" value="PRK05096.1"/>
    <property type="match status" value="1"/>
</dbReference>
<evidence type="ECO:0000256" key="5">
    <source>
        <dbReference type="ARBA" id="ARBA00023002"/>
    </source>
</evidence>
<dbReference type="EC" id="1.7.1.7" evidence="1"/>
<evidence type="ECO:0000256" key="6">
    <source>
        <dbReference type="ARBA" id="ARBA00030699"/>
    </source>
</evidence>
<dbReference type="CDD" id="cd00381">
    <property type="entry name" value="IMPDH"/>
    <property type="match status" value="1"/>
</dbReference>
<comment type="catalytic activity">
    <reaction evidence="7">
        <text>IMP + NH4(+) + NADP(+) = GMP + NADPH + 2 H(+)</text>
        <dbReference type="Rhea" id="RHEA:17185"/>
        <dbReference type="ChEBI" id="CHEBI:15378"/>
        <dbReference type="ChEBI" id="CHEBI:28938"/>
        <dbReference type="ChEBI" id="CHEBI:57783"/>
        <dbReference type="ChEBI" id="CHEBI:58053"/>
        <dbReference type="ChEBI" id="CHEBI:58115"/>
        <dbReference type="ChEBI" id="CHEBI:58349"/>
        <dbReference type="EC" id="1.7.1.7"/>
    </reaction>
</comment>
<proteinExistence type="inferred from homology"/>
<dbReference type="GO" id="GO:0009117">
    <property type="term" value="P:nucleotide metabolic process"/>
    <property type="evidence" value="ECO:0007669"/>
    <property type="project" value="InterPro"/>
</dbReference>
<dbReference type="HAMAP" id="MF_00596">
    <property type="entry name" value="GMP_reduct_type1"/>
    <property type="match status" value="1"/>
</dbReference>
<feature type="domain" description="IMP dehydrogenase/GMP reductase" evidence="9">
    <location>
        <begin position="9"/>
        <end position="341"/>
    </location>
</feature>
<dbReference type="AlphaFoldDB" id="A0A382DR50"/>
<evidence type="ECO:0000256" key="8">
    <source>
        <dbReference type="SAM" id="MobiDB-lite"/>
    </source>
</evidence>
<dbReference type="Pfam" id="PF00478">
    <property type="entry name" value="IMPDH"/>
    <property type="match status" value="1"/>
</dbReference>